<comment type="subcellular location">
    <subcellularLocation>
        <location evidence="1">Cell membrane</location>
        <topology evidence="1">Multi-pass membrane protein</topology>
    </subcellularLocation>
</comment>
<dbReference type="AlphaFoldDB" id="A0A0S8JYH4"/>
<dbReference type="GO" id="GO:0015421">
    <property type="term" value="F:ABC-type oligopeptide transporter activity"/>
    <property type="evidence" value="ECO:0007669"/>
    <property type="project" value="TreeGrafter"/>
</dbReference>
<dbReference type="InterPro" id="IPR039421">
    <property type="entry name" value="Type_1_exporter"/>
</dbReference>
<dbReference type="GO" id="GO:0016887">
    <property type="term" value="F:ATP hydrolysis activity"/>
    <property type="evidence" value="ECO:0007669"/>
    <property type="project" value="InterPro"/>
</dbReference>
<evidence type="ECO:0000256" key="9">
    <source>
        <dbReference type="SAM" id="Phobius"/>
    </source>
</evidence>
<dbReference type="GO" id="GO:0005886">
    <property type="term" value="C:plasma membrane"/>
    <property type="evidence" value="ECO:0007669"/>
    <property type="project" value="UniProtKB-SubCell"/>
</dbReference>
<evidence type="ECO:0000256" key="7">
    <source>
        <dbReference type="ARBA" id="ARBA00022989"/>
    </source>
</evidence>
<dbReference type="SUPFAM" id="SSF52540">
    <property type="entry name" value="P-loop containing nucleoside triphosphate hydrolases"/>
    <property type="match status" value="1"/>
</dbReference>
<dbReference type="CDD" id="cd18544">
    <property type="entry name" value="ABC_6TM_TmrA_like"/>
    <property type="match status" value="1"/>
</dbReference>
<evidence type="ECO:0000259" key="10">
    <source>
        <dbReference type="PROSITE" id="PS50893"/>
    </source>
</evidence>
<evidence type="ECO:0000256" key="6">
    <source>
        <dbReference type="ARBA" id="ARBA00022840"/>
    </source>
</evidence>
<evidence type="ECO:0000256" key="2">
    <source>
        <dbReference type="ARBA" id="ARBA00022448"/>
    </source>
</evidence>
<dbReference type="FunFam" id="3.40.50.300:FF:000221">
    <property type="entry name" value="Multidrug ABC transporter ATP-binding protein"/>
    <property type="match status" value="1"/>
</dbReference>
<evidence type="ECO:0000259" key="11">
    <source>
        <dbReference type="PROSITE" id="PS50929"/>
    </source>
</evidence>
<dbReference type="GO" id="GO:0005524">
    <property type="term" value="F:ATP binding"/>
    <property type="evidence" value="ECO:0007669"/>
    <property type="project" value="UniProtKB-KW"/>
</dbReference>
<organism evidence="12 13">
    <name type="scientific">candidate division WOR_3 bacterium SM1_77</name>
    <dbReference type="NCBI Taxonomy" id="1703778"/>
    <lineage>
        <taxon>Bacteria</taxon>
        <taxon>Bacteria division WOR-3</taxon>
    </lineage>
</organism>
<dbReference type="CDD" id="cd03254">
    <property type="entry name" value="ABCC_Glucan_exporter_like"/>
    <property type="match status" value="1"/>
</dbReference>
<feature type="transmembrane region" description="Helical" evidence="9">
    <location>
        <begin position="38"/>
        <end position="59"/>
    </location>
</feature>
<reference evidence="12 13" key="1">
    <citation type="journal article" date="2015" name="Microbiome">
        <title>Genomic resolution of linkages in carbon, nitrogen, and sulfur cycling among widespread estuary sediment bacteria.</title>
        <authorList>
            <person name="Baker B.J."/>
            <person name="Lazar C.S."/>
            <person name="Teske A.P."/>
            <person name="Dick G.J."/>
        </authorList>
    </citation>
    <scope>NUCLEOTIDE SEQUENCE [LARGE SCALE GENOMIC DNA]</scope>
    <source>
        <strain evidence="12">SM1_77</strain>
    </source>
</reference>
<dbReference type="Gene3D" id="1.20.1560.10">
    <property type="entry name" value="ABC transporter type 1, transmembrane domain"/>
    <property type="match status" value="1"/>
</dbReference>
<dbReference type="InterPro" id="IPR003593">
    <property type="entry name" value="AAA+_ATPase"/>
</dbReference>
<dbReference type="SMART" id="SM00382">
    <property type="entry name" value="AAA"/>
    <property type="match status" value="1"/>
</dbReference>
<evidence type="ECO:0000256" key="3">
    <source>
        <dbReference type="ARBA" id="ARBA00022475"/>
    </source>
</evidence>
<dbReference type="EMBL" id="LJVE01000043">
    <property type="protein sequence ID" value="KPL14594.1"/>
    <property type="molecule type" value="Genomic_DNA"/>
</dbReference>
<name>A0A0S8JYH4_UNCW3</name>
<dbReference type="Gene3D" id="3.40.50.300">
    <property type="entry name" value="P-loop containing nucleotide triphosphate hydrolases"/>
    <property type="match status" value="1"/>
</dbReference>
<keyword evidence="3" id="KW-1003">Cell membrane</keyword>
<keyword evidence="5" id="KW-0547">Nucleotide-binding</keyword>
<evidence type="ECO:0000256" key="4">
    <source>
        <dbReference type="ARBA" id="ARBA00022692"/>
    </source>
</evidence>
<dbReference type="PROSITE" id="PS50929">
    <property type="entry name" value="ABC_TM1F"/>
    <property type="match status" value="1"/>
</dbReference>
<dbReference type="Pfam" id="PF00664">
    <property type="entry name" value="ABC_membrane"/>
    <property type="match status" value="1"/>
</dbReference>
<accession>A0A0S8JYH4</accession>
<feature type="transmembrane region" description="Helical" evidence="9">
    <location>
        <begin position="148"/>
        <end position="172"/>
    </location>
</feature>
<sequence>MHWHWEDRYSGEQDGVQRRNWRVLKKLLPYFRKYSKTIIIASFLLLFSTLLTLLGPILIRRAIDVEIPNKSAQGLIIIAAVYIIIQVVVLLVRYFQQIEIMSVGEKAIADLKADTFRHLLRLPISYYDKHPIGTLISRVESDTEALKFLFSSTAVVLVSNLALLVGMSVVMLVVSWRLYLLILVMMPIFAYSFYWFEKHVRSVFVNLRKKIAEINGFVVETVKSLHVVQMFQQEDNFVSKVNALGQDKYDYELKSLSYWYRIWFFVELGEIIGIVLVLGIGGIWALAGLITIGTLYLFISYITRLFVPLRGLSDQINVIERAFAAAERVFQILSTAEEFQVNEKHVLREFENIIQFKNLSFFYEDKNWVLKNLNFQIKKGERIALVGETGGGKTSIISLLLKYYSPQDGDILIDGTSLVHIERHSLRSRIGFVPQDVILFPGSILDNLRLFDETIPDDRIYVAAKRAKIHQRILNLPDGYKTNIIEQGINLSFGERQLISYTRALVFDPEILILDEATSSVDPESERLVQQGLKELLKGRTAIIIAHRLTTTRLADRVLVIHKGKLVEEGNHADLLLGKGHYYRMYRLQYLGGVQ</sequence>
<dbReference type="InterPro" id="IPR027417">
    <property type="entry name" value="P-loop_NTPase"/>
</dbReference>
<feature type="domain" description="ABC transmembrane type-1" evidence="11">
    <location>
        <begin position="39"/>
        <end position="321"/>
    </location>
</feature>
<feature type="transmembrane region" description="Helical" evidence="9">
    <location>
        <begin position="178"/>
        <end position="196"/>
    </location>
</feature>
<gene>
    <name evidence="12" type="ORF">AMJ74_03055</name>
</gene>
<feature type="transmembrane region" description="Helical" evidence="9">
    <location>
        <begin position="71"/>
        <end position="92"/>
    </location>
</feature>
<protein>
    <recommendedName>
        <fullName evidence="14">ABC transporter ATP-binding protein</fullName>
    </recommendedName>
</protein>
<comment type="caution">
    <text evidence="12">The sequence shown here is derived from an EMBL/GenBank/DDBJ whole genome shotgun (WGS) entry which is preliminary data.</text>
</comment>
<dbReference type="PANTHER" id="PTHR43394:SF1">
    <property type="entry name" value="ATP-BINDING CASSETTE SUB-FAMILY B MEMBER 10, MITOCHONDRIAL"/>
    <property type="match status" value="1"/>
</dbReference>
<dbReference type="Pfam" id="PF00005">
    <property type="entry name" value="ABC_tran"/>
    <property type="match status" value="1"/>
</dbReference>
<dbReference type="SUPFAM" id="SSF90123">
    <property type="entry name" value="ABC transporter transmembrane region"/>
    <property type="match status" value="1"/>
</dbReference>
<keyword evidence="4 9" id="KW-0812">Transmembrane</keyword>
<dbReference type="PROSITE" id="PS50893">
    <property type="entry name" value="ABC_TRANSPORTER_2"/>
    <property type="match status" value="1"/>
</dbReference>
<evidence type="ECO:0000256" key="1">
    <source>
        <dbReference type="ARBA" id="ARBA00004651"/>
    </source>
</evidence>
<dbReference type="Proteomes" id="UP000050975">
    <property type="component" value="Unassembled WGS sequence"/>
</dbReference>
<proteinExistence type="predicted"/>
<evidence type="ECO:0000313" key="13">
    <source>
        <dbReference type="Proteomes" id="UP000050975"/>
    </source>
</evidence>
<feature type="domain" description="ABC transporter" evidence="10">
    <location>
        <begin position="354"/>
        <end position="588"/>
    </location>
</feature>
<keyword evidence="7 9" id="KW-1133">Transmembrane helix</keyword>
<dbReference type="InterPro" id="IPR011527">
    <property type="entry name" value="ABC1_TM_dom"/>
</dbReference>
<evidence type="ECO:0000256" key="5">
    <source>
        <dbReference type="ARBA" id="ARBA00022741"/>
    </source>
</evidence>
<evidence type="ECO:0008006" key="14">
    <source>
        <dbReference type="Google" id="ProtNLM"/>
    </source>
</evidence>
<evidence type="ECO:0000313" key="12">
    <source>
        <dbReference type="EMBL" id="KPL14594.1"/>
    </source>
</evidence>
<keyword evidence="2" id="KW-0813">Transport</keyword>
<evidence type="ECO:0000256" key="8">
    <source>
        <dbReference type="ARBA" id="ARBA00023136"/>
    </source>
</evidence>
<dbReference type="InterPro" id="IPR003439">
    <property type="entry name" value="ABC_transporter-like_ATP-bd"/>
</dbReference>
<feature type="transmembrane region" description="Helical" evidence="9">
    <location>
        <begin position="284"/>
        <end position="307"/>
    </location>
</feature>
<dbReference type="InterPro" id="IPR036640">
    <property type="entry name" value="ABC1_TM_sf"/>
</dbReference>
<dbReference type="PANTHER" id="PTHR43394">
    <property type="entry name" value="ATP-DEPENDENT PERMEASE MDL1, MITOCHONDRIAL"/>
    <property type="match status" value="1"/>
</dbReference>
<keyword evidence="6" id="KW-0067">ATP-binding</keyword>
<keyword evidence="8 9" id="KW-0472">Membrane</keyword>